<feature type="region of interest" description="Disordered" evidence="1">
    <location>
        <begin position="230"/>
        <end position="298"/>
    </location>
</feature>
<accession>A0A5N5TLG0</accession>
<proteinExistence type="predicted"/>
<reference evidence="2 3" key="1">
    <citation type="journal article" date="2019" name="PLoS Biol.">
        <title>Sex chromosomes control vertical transmission of feminizing Wolbachia symbionts in an isopod.</title>
        <authorList>
            <person name="Becking T."/>
            <person name="Chebbi M.A."/>
            <person name="Giraud I."/>
            <person name="Moumen B."/>
            <person name="Laverre T."/>
            <person name="Caubet Y."/>
            <person name="Peccoud J."/>
            <person name="Gilbert C."/>
            <person name="Cordaux R."/>
        </authorList>
    </citation>
    <scope>NUCLEOTIDE SEQUENCE [LARGE SCALE GENOMIC DNA]</scope>
    <source>
        <strain evidence="2">ANa2</strain>
        <tissue evidence="2">Whole body excluding digestive tract and cuticle</tissue>
    </source>
</reference>
<protein>
    <submittedName>
        <fullName evidence="2">Uncharacterized protein</fullName>
    </submittedName>
</protein>
<feature type="region of interest" description="Disordered" evidence="1">
    <location>
        <begin position="36"/>
        <end position="64"/>
    </location>
</feature>
<feature type="region of interest" description="Disordered" evidence="1">
    <location>
        <begin position="103"/>
        <end position="123"/>
    </location>
</feature>
<dbReference type="OrthoDB" id="6371510at2759"/>
<feature type="non-terminal residue" evidence="2">
    <location>
        <position position="298"/>
    </location>
</feature>
<feature type="region of interest" description="Disordered" evidence="1">
    <location>
        <begin position="152"/>
        <end position="172"/>
    </location>
</feature>
<evidence type="ECO:0000313" key="2">
    <source>
        <dbReference type="EMBL" id="KAB7507013.1"/>
    </source>
</evidence>
<comment type="caution">
    <text evidence="2">The sequence shown here is derived from an EMBL/GenBank/DDBJ whole genome shotgun (WGS) entry which is preliminary data.</text>
</comment>
<sequence length="298" mass="34060">MTTKNCNPKPSSSPSTIISQIPKEIHQKSLPICEEIREETRRRSQNWLPPKPPSDDFSATGVPLRKPQVANGFNVQKALRENPRYFHIRVDEKGKLIKEEEIKQAKSSTNQAKQKSNNEKGKRVTKTYSYLEAKHQRHTGNTTSLRWIKETVDRSDSESMSSESSEDSGVSRDFNSTIISSFTTSAKKKTSKRKDLNIIQQEYLSDPSYKWIDPTILAKIRARGTTVIYFGPRHRPQNPGNRSRLTKKNPDYKLPAFEEEDLQSTEATSTEISKDVTFVDRRTKGRSESKNGQENEGR</sequence>
<dbReference type="Proteomes" id="UP000326759">
    <property type="component" value="Unassembled WGS sequence"/>
</dbReference>
<feature type="compositionally biased region" description="Basic and acidic residues" evidence="1">
    <location>
        <begin position="272"/>
        <end position="298"/>
    </location>
</feature>
<dbReference type="EMBL" id="SEYY01000535">
    <property type="protein sequence ID" value="KAB7507013.1"/>
    <property type="molecule type" value="Genomic_DNA"/>
</dbReference>
<organism evidence="2 3">
    <name type="scientific">Armadillidium nasatum</name>
    <dbReference type="NCBI Taxonomy" id="96803"/>
    <lineage>
        <taxon>Eukaryota</taxon>
        <taxon>Metazoa</taxon>
        <taxon>Ecdysozoa</taxon>
        <taxon>Arthropoda</taxon>
        <taxon>Crustacea</taxon>
        <taxon>Multicrustacea</taxon>
        <taxon>Malacostraca</taxon>
        <taxon>Eumalacostraca</taxon>
        <taxon>Peracarida</taxon>
        <taxon>Isopoda</taxon>
        <taxon>Oniscidea</taxon>
        <taxon>Crinocheta</taxon>
        <taxon>Armadillidiidae</taxon>
        <taxon>Armadillidium</taxon>
    </lineage>
</organism>
<evidence type="ECO:0000313" key="3">
    <source>
        <dbReference type="Proteomes" id="UP000326759"/>
    </source>
</evidence>
<gene>
    <name evidence="2" type="ORF">Anas_00125</name>
</gene>
<evidence type="ECO:0000256" key="1">
    <source>
        <dbReference type="SAM" id="MobiDB-lite"/>
    </source>
</evidence>
<feature type="region of interest" description="Disordered" evidence="1">
    <location>
        <begin position="1"/>
        <end position="21"/>
    </location>
</feature>
<name>A0A5N5TLG0_9CRUS</name>
<feature type="compositionally biased region" description="Polar residues" evidence="1">
    <location>
        <begin position="105"/>
        <end position="115"/>
    </location>
</feature>
<dbReference type="AlphaFoldDB" id="A0A5N5TLG0"/>
<feature type="compositionally biased region" description="Low complexity" evidence="1">
    <location>
        <begin position="8"/>
        <end position="21"/>
    </location>
</feature>
<keyword evidence="3" id="KW-1185">Reference proteome</keyword>